<keyword evidence="1" id="KW-0175">Coiled coil</keyword>
<dbReference type="Proteomes" id="UP001610411">
    <property type="component" value="Unassembled WGS sequence"/>
</dbReference>
<dbReference type="GO" id="GO:0034220">
    <property type="term" value="P:monoatomic ion transmembrane transport"/>
    <property type="evidence" value="ECO:0007669"/>
    <property type="project" value="UniProtKB-KW"/>
</dbReference>
<keyword evidence="2" id="KW-0406">Ion transport</keyword>
<name>A0ABD2ERZ4_DAUMA</name>
<dbReference type="AlphaFoldDB" id="A0ABD2ERZ4"/>
<feature type="coiled-coil region" evidence="1">
    <location>
        <begin position="60"/>
        <end position="87"/>
    </location>
</feature>
<dbReference type="PANTHER" id="PTHR35970">
    <property type="entry name" value="SODIUM CHANNEL AND CLATHRIN LINKER 1"/>
    <property type="match status" value="1"/>
</dbReference>
<proteinExistence type="predicted"/>
<sequence>MATEIDLLRDQNRRLNEVVRWYQRENFPTYSFIQKAVFRGDGDDILGNSVADQSFSAPLITEYEKHLEELNGQLKYYQKQVGEMKLQLENIIKENE</sequence>
<gene>
    <name evidence="2" type="ORF">WCI35_009271</name>
</gene>
<comment type="caution">
    <text evidence="2">The sequence shown here is derived from an EMBL/GenBank/DDBJ whole genome shotgun (WGS) entry which is preliminary data.</text>
</comment>
<keyword evidence="2" id="KW-0813">Transport</keyword>
<accession>A0ABD2ERZ4</accession>
<keyword evidence="3" id="KW-1185">Reference proteome</keyword>
<reference evidence="2 3" key="1">
    <citation type="journal article" date="2024" name="G3 (Bethesda)">
        <title>A hybrid genome assembly of the endangered aye-aye (Daubentonia madagascariensis).</title>
        <authorList>
            <person name="Versoza C.J."/>
            <person name="Pfeifer S.P."/>
        </authorList>
    </citation>
    <scope>NUCLEOTIDE SEQUENCE [LARGE SCALE GENOMIC DNA]</scope>
    <source>
        <strain evidence="2">6821</strain>
    </source>
</reference>
<feature type="non-terminal residue" evidence="2">
    <location>
        <position position="96"/>
    </location>
</feature>
<evidence type="ECO:0000256" key="1">
    <source>
        <dbReference type="SAM" id="Coils"/>
    </source>
</evidence>
<keyword evidence="2" id="KW-0407">Ion channel</keyword>
<organism evidence="2 3">
    <name type="scientific">Daubentonia madagascariensis</name>
    <name type="common">Aye-aye</name>
    <name type="synonym">Sciurus madagascariensis</name>
    <dbReference type="NCBI Taxonomy" id="31869"/>
    <lineage>
        <taxon>Eukaryota</taxon>
        <taxon>Metazoa</taxon>
        <taxon>Chordata</taxon>
        <taxon>Craniata</taxon>
        <taxon>Vertebrata</taxon>
        <taxon>Euteleostomi</taxon>
        <taxon>Mammalia</taxon>
        <taxon>Eutheria</taxon>
        <taxon>Euarchontoglires</taxon>
        <taxon>Primates</taxon>
        <taxon>Strepsirrhini</taxon>
        <taxon>Chiromyiformes</taxon>
        <taxon>Daubentoniidae</taxon>
        <taxon>Daubentonia</taxon>
    </lineage>
</organism>
<evidence type="ECO:0000313" key="3">
    <source>
        <dbReference type="Proteomes" id="UP001610411"/>
    </source>
</evidence>
<dbReference type="EMBL" id="JBFSEQ010000003">
    <property type="protein sequence ID" value="KAL2780894.1"/>
    <property type="molecule type" value="Genomic_DNA"/>
</dbReference>
<dbReference type="InterPro" id="IPR038911">
    <property type="entry name" value="SCLT1"/>
</dbReference>
<protein>
    <submittedName>
        <fullName evidence="2">Sodium channel and clathrin linker 1 isoform 3</fullName>
    </submittedName>
</protein>
<dbReference type="PANTHER" id="PTHR35970:SF1">
    <property type="entry name" value="SODIUM CHANNEL AND CLATHRIN LINKER 1"/>
    <property type="match status" value="1"/>
</dbReference>
<evidence type="ECO:0000313" key="2">
    <source>
        <dbReference type="EMBL" id="KAL2780894.1"/>
    </source>
</evidence>